<dbReference type="RefSeq" id="WP_242289201.1">
    <property type="nucleotide sequence ID" value="NZ_JAKKSL010000007.1"/>
</dbReference>
<feature type="domain" description="Uncharacterised" evidence="1">
    <location>
        <begin position="96"/>
        <end position="255"/>
    </location>
</feature>
<sequence length="270" mass="30287">MASSVASRIKAALAVLVKGDNKSKELSVKSGVLYDIYGREILDGSDYFHPNQVKGIPVFDTDSVLEQHRGYVKEIERICGVGDHRKTNDGKELRKELFEMVVRRFIEYVHLLPASESHHHSVPGGMLIHALETSSWSLRSAKNVRPATSGRLDVDKMLEPSYRYAAWVGGLMHDIGKLTSDMNVFAVSTYDKETKTNKKVSDIIPHWHPEKESLITWAKRYDIATYSVSFKGDRIHNQHNSVTSSLMSPILGDGVALDRLLTSLLTFTMS</sequence>
<keyword evidence="3" id="KW-1185">Reference proteome</keyword>
<accession>A0ABS9X731</accession>
<evidence type="ECO:0000259" key="1">
    <source>
        <dbReference type="Pfam" id="PF07514"/>
    </source>
</evidence>
<dbReference type="EMBL" id="JAKKSL010000007">
    <property type="protein sequence ID" value="MCI2286053.1"/>
    <property type="molecule type" value="Genomic_DNA"/>
</dbReference>
<name>A0ABS9X731_9GAMM</name>
<evidence type="ECO:0000313" key="3">
    <source>
        <dbReference type="Proteomes" id="UP001139646"/>
    </source>
</evidence>
<gene>
    <name evidence="2" type="ORF">L3081_24840</name>
</gene>
<reference evidence="2" key="1">
    <citation type="submission" date="2022-01" db="EMBL/GenBank/DDBJ databases">
        <title>Colwellia maritima, isolated from seawater.</title>
        <authorList>
            <person name="Kristyanto S."/>
            <person name="Jung J."/>
            <person name="Jeon C.O."/>
        </authorList>
    </citation>
    <scope>NUCLEOTIDE SEQUENCE</scope>
    <source>
        <strain evidence="2">MSW7</strain>
    </source>
</reference>
<dbReference type="Pfam" id="PF07514">
    <property type="entry name" value="TraI_2"/>
    <property type="match status" value="1"/>
</dbReference>
<protein>
    <submittedName>
        <fullName evidence="2">TraI domain-containing protein</fullName>
    </submittedName>
</protein>
<dbReference type="Proteomes" id="UP001139646">
    <property type="component" value="Unassembled WGS sequence"/>
</dbReference>
<organism evidence="2 3">
    <name type="scientific">Colwellia maritima</name>
    <dbReference type="NCBI Taxonomy" id="2912588"/>
    <lineage>
        <taxon>Bacteria</taxon>
        <taxon>Pseudomonadati</taxon>
        <taxon>Pseudomonadota</taxon>
        <taxon>Gammaproteobacteria</taxon>
        <taxon>Alteromonadales</taxon>
        <taxon>Colwelliaceae</taxon>
        <taxon>Colwellia</taxon>
    </lineage>
</organism>
<dbReference type="InterPro" id="IPR011119">
    <property type="entry name" value="Unchr_helicase_relaxase_TraI"/>
</dbReference>
<evidence type="ECO:0000313" key="2">
    <source>
        <dbReference type="EMBL" id="MCI2286053.1"/>
    </source>
</evidence>
<comment type="caution">
    <text evidence="2">The sequence shown here is derived from an EMBL/GenBank/DDBJ whole genome shotgun (WGS) entry which is preliminary data.</text>
</comment>
<dbReference type="Gene3D" id="1.10.3210.40">
    <property type="match status" value="1"/>
</dbReference>
<proteinExistence type="predicted"/>